<evidence type="ECO:0000313" key="3">
    <source>
        <dbReference type="EMBL" id="GEY19402.1"/>
    </source>
</evidence>
<evidence type="ECO:0000256" key="1">
    <source>
        <dbReference type="SAM" id="Coils"/>
    </source>
</evidence>
<feature type="region of interest" description="Disordered" evidence="2">
    <location>
        <begin position="454"/>
        <end position="481"/>
    </location>
</feature>
<organism evidence="3">
    <name type="scientific">Tanacetum cinerariifolium</name>
    <name type="common">Dalmatian daisy</name>
    <name type="synonym">Chrysanthemum cinerariifolium</name>
    <dbReference type="NCBI Taxonomy" id="118510"/>
    <lineage>
        <taxon>Eukaryota</taxon>
        <taxon>Viridiplantae</taxon>
        <taxon>Streptophyta</taxon>
        <taxon>Embryophyta</taxon>
        <taxon>Tracheophyta</taxon>
        <taxon>Spermatophyta</taxon>
        <taxon>Magnoliopsida</taxon>
        <taxon>eudicotyledons</taxon>
        <taxon>Gunneridae</taxon>
        <taxon>Pentapetalae</taxon>
        <taxon>asterids</taxon>
        <taxon>campanulids</taxon>
        <taxon>Asterales</taxon>
        <taxon>Asteraceae</taxon>
        <taxon>Asteroideae</taxon>
        <taxon>Anthemideae</taxon>
        <taxon>Anthemidinae</taxon>
        <taxon>Tanacetum</taxon>
    </lineage>
</organism>
<evidence type="ECO:0000256" key="2">
    <source>
        <dbReference type="SAM" id="MobiDB-lite"/>
    </source>
</evidence>
<sequence>MHNGDHVPAVPITENSPAVPEHTTVETLQTMSPENKARYESEKEAIILILTGIGVEIYSTECRKLKRVKDSTYHKEKMLLCKQAEQGVPLQAEHVDWLADTDDEIDKQELEAHYSFMAKIQEVVSPESNSNAEPLEQTDQNVEDKRVALANLIANLKLDVDKNKNIQKQLKKANTSLAHELEQFKSILAETSKTLEESNRIQDSCLVALQTKQTEFEKYKACNDRTVAYDKLERKLNETLGLLAQKDIDIKEGLKFKAYEILVVKEKHDELVPDREETLTLAEESRSKLNKDFMQPYDYTRQAVSNTKVIKPGMYRFENRTTQTRAPQLPQTSKNTNPRLSTSTRVAHKTNVSRPQLRSNQMTDKVVPNNSHVKAKKTKVEDHHRISSISNKTKSVTACNDSLKSETLNANAVCATCGKCLIDSNQFSCVTKLLHDMNAGTKKPNIVPISTRKPKIQAKKSVATPHKKIVASKTTTQKSKS</sequence>
<feature type="coiled-coil region" evidence="1">
    <location>
        <begin position="135"/>
        <end position="183"/>
    </location>
</feature>
<dbReference type="AlphaFoldDB" id="A0A699HHV0"/>
<feature type="region of interest" description="Disordered" evidence="2">
    <location>
        <begin position="320"/>
        <end position="357"/>
    </location>
</feature>
<dbReference type="EMBL" id="BKCJ010158929">
    <property type="protein sequence ID" value="GEY19402.1"/>
    <property type="molecule type" value="Genomic_DNA"/>
</dbReference>
<comment type="caution">
    <text evidence="3">The sequence shown here is derived from an EMBL/GenBank/DDBJ whole genome shotgun (WGS) entry which is preliminary data.</text>
</comment>
<accession>A0A699HHV0</accession>
<gene>
    <name evidence="3" type="ORF">Tci_391376</name>
</gene>
<keyword evidence="1" id="KW-0175">Coiled coil</keyword>
<name>A0A699HHV0_TANCI</name>
<feature type="compositionally biased region" description="Polar residues" evidence="2">
    <location>
        <begin position="472"/>
        <end position="481"/>
    </location>
</feature>
<evidence type="ECO:0008006" key="4">
    <source>
        <dbReference type="Google" id="ProtNLM"/>
    </source>
</evidence>
<protein>
    <recommendedName>
        <fullName evidence="4">Gag-Pol polyprotein</fullName>
    </recommendedName>
</protein>
<proteinExistence type="predicted"/>
<reference evidence="3" key="1">
    <citation type="journal article" date="2019" name="Sci. Rep.">
        <title>Draft genome of Tanacetum cinerariifolium, the natural source of mosquito coil.</title>
        <authorList>
            <person name="Yamashiro T."/>
            <person name="Shiraishi A."/>
            <person name="Satake H."/>
            <person name="Nakayama K."/>
        </authorList>
    </citation>
    <scope>NUCLEOTIDE SEQUENCE</scope>
</reference>